<proteinExistence type="predicted"/>
<dbReference type="KEGG" id="dpp:DICPUDRAFT_158070"/>
<evidence type="ECO:0000256" key="1">
    <source>
        <dbReference type="SAM" id="MobiDB-lite"/>
    </source>
</evidence>
<dbReference type="AlphaFoldDB" id="F1A0R5"/>
<evidence type="ECO:0000313" key="2">
    <source>
        <dbReference type="EMBL" id="EGC30219.1"/>
    </source>
</evidence>
<reference evidence="3" key="1">
    <citation type="journal article" date="2011" name="Genome Biol.">
        <title>Comparative genomics of the social amoebae Dictyostelium discoideum and Dictyostelium purpureum.</title>
        <authorList>
            <consortium name="US DOE Joint Genome Institute (JGI-PGF)"/>
            <person name="Sucgang R."/>
            <person name="Kuo A."/>
            <person name="Tian X."/>
            <person name="Salerno W."/>
            <person name="Parikh A."/>
            <person name="Feasley C.L."/>
            <person name="Dalin E."/>
            <person name="Tu H."/>
            <person name="Huang E."/>
            <person name="Barry K."/>
            <person name="Lindquist E."/>
            <person name="Shapiro H."/>
            <person name="Bruce D."/>
            <person name="Schmutz J."/>
            <person name="Salamov A."/>
            <person name="Fey P."/>
            <person name="Gaudet P."/>
            <person name="Anjard C."/>
            <person name="Babu M.M."/>
            <person name="Basu S."/>
            <person name="Bushmanova Y."/>
            <person name="van der Wel H."/>
            <person name="Katoh-Kurasawa M."/>
            <person name="Dinh C."/>
            <person name="Coutinho P.M."/>
            <person name="Saito T."/>
            <person name="Elias M."/>
            <person name="Schaap P."/>
            <person name="Kay R.R."/>
            <person name="Henrissat B."/>
            <person name="Eichinger L."/>
            <person name="Rivero F."/>
            <person name="Putnam N.H."/>
            <person name="West C.M."/>
            <person name="Loomis W.F."/>
            <person name="Chisholm R.L."/>
            <person name="Shaulsky G."/>
            <person name="Strassmann J.E."/>
            <person name="Queller D.C."/>
            <person name="Kuspa A."/>
            <person name="Grigoriev I.V."/>
        </authorList>
    </citation>
    <scope>NUCLEOTIDE SEQUENCE [LARGE SCALE GENOMIC DNA]</scope>
    <source>
        <strain evidence="3">QSDP1</strain>
    </source>
</reference>
<dbReference type="OrthoDB" id="185373at2759"/>
<protein>
    <submittedName>
        <fullName evidence="2">Uncharacterized protein</fullName>
    </submittedName>
</protein>
<dbReference type="eggNOG" id="ENOG502R982">
    <property type="taxonomic scope" value="Eukaryota"/>
</dbReference>
<dbReference type="OMA" id="TKPITHE"/>
<dbReference type="EMBL" id="GL871347">
    <property type="protein sequence ID" value="EGC30219.1"/>
    <property type="molecule type" value="Genomic_DNA"/>
</dbReference>
<evidence type="ECO:0000313" key="3">
    <source>
        <dbReference type="Proteomes" id="UP000001064"/>
    </source>
</evidence>
<dbReference type="FunCoup" id="F1A0R5">
    <property type="interactions" value="292"/>
</dbReference>
<sequence length="1064" mass="124060">MLNLIRSSKKIIPKTSVATKLFFTSTTTTSTTNIDNVNIHQHSKHNNSNNNLRYNNNSNNSNNNNNNSKNALSKSQKFMEKLHSKVKEHYSPTSEADKKKKEYLIKLSNLLFGVEQSKPTYYLIEELVESPHHTIESVEFLYNNIQFKGKNSSTLNFIFEQFINHLLNQNKITDISTKNTQQNERVLENVNNIINFVENNNKVYFNNGFYNSLLRYYIGFNNKEGMEQLVQRIILSHKVEDRQSLSLLVIACLRTNNITAAASLYNKLSTQPNAQSLDAFNEFLNYHLSKGTQESINLAIKLFFRNLNSVPIFINSNYFLEFIEKVSQMERPVVNEILDLISKKNFITSTTFLNISLHFLRQMPLQTLEKQSEYLEISKEIYDNRVKNFKGLPSEDLSTKLILWCILSNQMDELERILNKTNVKIDVHVTQRLLEYINIEQNLPQDVKNKFNNLILKNSVPNTMYLVLVYNELSNNQELAKLVENHLMVDSTLRIKHHSLNFIIQTYLVLDLYHMALNWLGKKISVYGSSPSTQVYKIFLQFHKEVTKDQILEDFWKVKVLDESYEKLLKAPYHEIFEKETSSTTVYSPSSTSVTNTNNNIKIKIVTNTKEDSPPISNKIQSIKDKRANLEMKWRSFENILNKPIYFNTLKKQNIPSSYSHHPILSQLFKHENLSEIDFLIEKLLESFKPDENYNFRESIFLSPSIYNVIRAYKIIERENIEKYIDLLNRSPQYIRSIVFSPDAYTNIFEYDFKLGIETLLKEPQAIQHSQWIYNTLLKYLVKHDHVDLASIIIGKMLQLGKFIAHGEEFLKLSIKKDGHSRAIMGPLCDYMIQVYKMSPSIANLEIMKLLDLGLVDEALEIFNLAPKNEDSISLGLRIYSKKYPIPPISNLMFWGSLSEIEKSTNPNGRIFYENFYRVLYDNSLGHIIKLYGEKTNSIEHCTPLEFHYLLLSEPNESSSLDLFSRYPLNKPILNESYDYLRSNLDFLPNAQIKQKLEKTKAISYSNNSNFKPIDKETVLIILDKFSTYKPSIHQLIMNFSEDDLKILITEKKDRDSENFNNII</sequence>
<dbReference type="STRING" id="5786.F1A0R5"/>
<keyword evidence="3" id="KW-1185">Reference proteome</keyword>
<dbReference type="GeneID" id="10510958"/>
<accession>F1A0R5</accession>
<feature type="compositionally biased region" description="Low complexity" evidence="1">
    <location>
        <begin position="46"/>
        <end position="70"/>
    </location>
</feature>
<organism evidence="2 3">
    <name type="scientific">Dictyostelium purpureum</name>
    <name type="common">Slime mold</name>
    <dbReference type="NCBI Taxonomy" id="5786"/>
    <lineage>
        <taxon>Eukaryota</taxon>
        <taxon>Amoebozoa</taxon>
        <taxon>Evosea</taxon>
        <taxon>Eumycetozoa</taxon>
        <taxon>Dictyostelia</taxon>
        <taxon>Dictyosteliales</taxon>
        <taxon>Dictyosteliaceae</taxon>
        <taxon>Dictyostelium</taxon>
    </lineage>
</organism>
<feature type="region of interest" description="Disordered" evidence="1">
    <location>
        <begin position="34"/>
        <end position="70"/>
    </location>
</feature>
<name>F1A0R5_DICPU</name>
<dbReference type="VEuPathDB" id="AmoebaDB:DICPUDRAFT_158070"/>
<dbReference type="Proteomes" id="UP000001064">
    <property type="component" value="Unassembled WGS sequence"/>
</dbReference>
<dbReference type="RefSeq" id="XP_003293255.1">
    <property type="nucleotide sequence ID" value="XM_003293207.1"/>
</dbReference>
<dbReference type="InParanoid" id="F1A0R5"/>
<gene>
    <name evidence="2" type="ORF">DICPUDRAFT_158070</name>
</gene>